<dbReference type="RefSeq" id="XP_004258862.1">
    <property type="nucleotide sequence ID" value="XM_004258814.1"/>
</dbReference>
<reference evidence="8 9" key="1">
    <citation type="submission" date="2012-10" db="EMBL/GenBank/DDBJ databases">
        <authorList>
            <person name="Zafar N."/>
            <person name="Inman J."/>
            <person name="Hall N."/>
            <person name="Lorenzi H."/>
            <person name="Caler E."/>
        </authorList>
    </citation>
    <scope>NUCLEOTIDE SEQUENCE [LARGE SCALE GENOMIC DNA]</scope>
    <source>
        <strain evidence="8 9">IP1</strain>
    </source>
</reference>
<proteinExistence type="inferred from homology"/>
<name>A0A0A1UE87_ENTIV</name>
<keyword evidence="9" id="KW-1185">Reference proteome</keyword>
<gene>
    <name evidence="8" type="ORF">EIN_379780</name>
</gene>
<evidence type="ECO:0000313" key="8">
    <source>
        <dbReference type="EMBL" id="ELP92091.1"/>
    </source>
</evidence>
<feature type="compositionally biased region" description="Acidic residues" evidence="7">
    <location>
        <begin position="143"/>
        <end position="159"/>
    </location>
</feature>
<feature type="compositionally biased region" description="Basic and acidic residues" evidence="7">
    <location>
        <begin position="164"/>
        <end position="176"/>
    </location>
</feature>
<evidence type="ECO:0000256" key="7">
    <source>
        <dbReference type="SAM" id="MobiDB-lite"/>
    </source>
</evidence>
<comment type="subcellular location">
    <subcellularLocation>
        <location evidence="1">Nucleus</location>
        <location evidence="1">Nucleolus</location>
    </subcellularLocation>
</comment>
<keyword evidence="5 8" id="KW-0687">Ribonucleoprotein</keyword>
<evidence type="ECO:0000256" key="2">
    <source>
        <dbReference type="ARBA" id="ARBA00022517"/>
    </source>
</evidence>
<feature type="region of interest" description="Disordered" evidence="7">
    <location>
        <begin position="86"/>
        <end position="113"/>
    </location>
</feature>
<dbReference type="Pfam" id="PF04006">
    <property type="entry name" value="Mpp10"/>
    <property type="match status" value="1"/>
</dbReference>
<accession>A0A0A1UE87</accession>
<evidence type="ECO:0000256" key="3">
    <source>
        <dbReference type="ARBA" id="ARBA00022552"/>
    </source>
</evidence>
<evidence type="ECO:0000256" key="5">
    <source>
        <dbReference type="ARBA" id="ARBA00023274"/>
    </source>
</evidence>
<feature type="region of interest" description="Disordered" evidence="7">
    <location>
        <begin position="137"/>
        <end position="176"/>
    </location>
</feature>
<dbReference type="PANTHER" id="PTHR17039">
    <property type="entry name" value="U3 SMALL NUCLEOLAR RIBONUCLEOPROTEIN PROTEIN MPP10"/>
    <property type="match status" value="1"/>
</dbReference>
<dbReference type="AlphaFoldDB" id="A0A0A1UE87"/>
<keyword evidence="3" id="KW-0698">rRNA processing</keyword>
<comment type="similarity">
    <text evidence="6">Belongs to the MPP10 family.</text>
</comment>
<sequence length="329" mass="39240">MECEDVKRLIGGLVENPTQLFPSVQKDVQTKIREAMKFILKYYNIEGVIIDGFTDEQIYYEIKEFNEKVMKEIKKFSARVEPELPNVKRVPESDNSEQSESQEKVKDNEDLGYMDEEIDINKMNDDLDDLENVIEENEKNPQMEEDDEHEDEDDDEEDLINPSHLRDGKEKNDFEKQKELIKSKITKLEEENLKKKHWSMLGEVAAYDRPADSLVELDIDFKNTNRPPPQMTQQQTESLEDMIRRRIKEQTWDDVIRKKLVEKNEKEEFEVDQEKDQMGLGEYYDNKYRKEIFGDFEKDKELGKEKKEVMEEFNKVMKLLEQFTSSYKI</sequence>
<dbReference type="KEGG" id="eiv:EIN_379780"/>
<dbReference type="GO" id="GO:0032040">
    <property type="term" value="C:small-subunit processome"/>
    <property type="evidence" value="ECO:0007669"/>
    <property type="project" value="TreeGrafter"/>
</dbReference>
<evidence type="ECO:0000256" key="6">
    <source>
        <dbReference type="ARBA" id="ARBA00029455"/>
    </source>
</evidence>
<protein>
    <submittedName>
        <fullName evidence="8">U3 small nucleolar ribonucleoprotein mpp10, putative</fullName>
    </submittedName>
</protein>
<dbReference type="GO" id="GO:0034457">
    <property type="term" value="C:Mpp10 complex"/>
    <property type="evidence" value="ECO:0007669"/>
    <property type="project" value="InterPro"/>
</dbReference>
<keyword evidence="2" id="KW-0690">Ribosome biogenesis</keyword>
<evidence type="ECO:0000256" key="4">
    <source>
        <dbReference type="ARBA" id="ARBA00023242"/>
    </source>
</evidence>
<dbReference type="InterPro" id="IPR012173">
    <property type="entry name" value="Mpp10"/>
</dbReference>
<dbReference type="EMBL" id="KB206395">
    <property type="protein sequence ID" value="ELP92091.1"/>
    <property type="molecule type" value="Genomic_DNA"/>
</dbReference>
<dbReference type="GeneID" id="14891123"/>
<dbReference type="VEuPathDB" id="AmoebaDB:EIN_379780"/>
<evidence type="ECO:0000256" key="1">
    <source>
        <dbReference type="ARBA" id="ARBA00004604"/>
    </source>
</evidence>
<dbReference type="OrthoDB" id="445326at2759"/>
<keyword evidence="4" id="KW-0539">Nucleus</keyword>
<dbReference type="GO" id="GO:0005732">
    <property type="term" value="C:sno(s)RNA-containing ribonucleoprotein complex"/>
    <property type="evidence" value="ECO:0007669"/>
    <property type="project" value="InterPro"/>
</dbReference>
<dbReference type="GO" id="GO:0006364">
    <property type="term" value="P:rRNA processing"/>
    <property type="evidence" value="ECO:0007669"/>
    <property type="project" value="UniProtKB-KW"/>
</dbReference>
<dbReference type="PANTHER" id="PTHR17039:SF0">
    <property type="entry name" value="U3 SMALL NUCLEOLAR RIBONUCLEOPROTEIN PROTEIN MPP10"/>
    <property type="match status" value="1"/>
</dbReference>
<organism evidence="8 9">
    <name type="scientific">Entamoeba invadens IP1</name>
    <dbReference type="NCBI Taxonomy" id="370355"/>
    <lineage>
        <taxon>Eukaryota</taxon>
        <taxon>Amoebozoa</taxon>
        <taxon>Evosea</taxon>
        <taxon>Archamoebae</taxon>
        <taxon>Mastigamoebida</taxon>
        <taxon>Entamoebidae</taxon>
        <taxon>Entamoeba</taxon>
    </lineage>
</organism>
<evidence type="ECO:0000313" key="9">
    <source>
        <dbReference type="Proteomes" id="UP000014680"/>
    </source>
</evidence>
<dbReference type="Proteomes" id="UP000014680">
    <property type="component" value="Unassembled WGS sequence"/>
</dbReference>